<evidence type="ECO:0000256" key="5">
    <source>
        <dbReference type="ARBA" id="ARBA00023002"/>
    </source>
</evidence>
<dbReference type="InterPro" id="IPR016205">
    <property type="entry name" value="Glycerol_DH"/>
</dbReference>
<dbReference type="RefSeq" id="WP_177719600.1">
    <property type="nucleotide sequence ID" value="NZ_JACRSQ010000009.1"/>
</dbReference>
<feature type="compositionally biased region" description="Low complexity" evidence="10">
    <location>
        <begin position="558"/>
        <end position="571"/>
    </location>
</feature>
<dbReference type="Pfam" id="PF13685">
    <property type="entry name" value="Fe-ADH_2"/>
    <property type="match status" value="1"/>
</dbReference>
<keyword evidence="1" id="KW-0963">Cytoplasm</keyword>
<dbReference type="SUPFAM" id="SSF56796">
    <property type="entry name" value="Dehydroquinate synthase-like"/>
    <property type="match status" value="1"/>
</dbReference>
<keyword evidence="12" id="KW-1185">Reference proteome</keyword>
<keyword evidence="7" id="KW-0443">Lipid metabolism</keyword>
<keyword evidence="2" id="KW-0444">Lipid biosynthesis</keyword>
<evidence type="ECO:0000256" key="2">
    <source>
        <dbReference type="ARBA" id="ARBA00022516"/>
    </source>
</evidence>
<evidence type="ECO:0000256" key="10">
    <source>
        <dbReference type="SAM" id="MobiDB-lite"/>
    </source>
</evidence>
<dbReference type="GO" id="GO:0046872">
    <property type="term" value="F:metal ion binding"/>
    <property type="evidence" value="ECO:0007669"/>
    <property type="project" value="UniProtKB-KW"/>
</dbReference>
<protein>
    <submittedName>
        <fullName evidence="11">Iron-containing alcohol dehydrogenase</fullName>
    </submittedName>
</protein>
<evidence type="ECO:0000256" key="8">
    <source>
        <dbReference type="ARBA" id="ARBA00023209"/>
    </source>
</evidence>
<dbReference type="AlphaFoldDB" id="A0A926DTC7"/>
<keyword evidence="6" id="KW-0520">NAD</keyword>
<sequence>MESREEIFAGKLNVEIDCQCGRKHKAAIDRIIIGRGALDHLPEIMQEQGKESAFLLADETTWQVAGQRIEEMLRQQSLRTYAHVYHRDGVLEADERAVEEGCAAVAQLGERPSVLIAVGSGTLNDLGKAVAHAAGCPQWVVGTAPSMDGYASTVAALTKNDIKISEYYDPPAVIIGDTQIMQTAPRSMVLAGIGDMAAKYNAILEWRISHLVNGEYYCAFIADGMLETTDQVMRLALEAPTEGPLADELLERLMEGLVASGIYMSYTGSSRAASGAEHHLSHFWEMWLQLSGKPPIFHGVKVGVGSMILDKLYREFLPYTIPQQEAKRFLEQFDEEADRAEIAEVYGKAAPTVLADYDFQRDVRLQRLERLVQLKPQIDEEITRMLPRLDLMKQAMFHTGATVDWRQLPGITAKVVRQAILRGKEIRPQYTILQMALETRFPMDDFVDQVLHDGAGGEQRQDIPILQPREREQIDLEQMEQKVTSLDKMEETDMEDEKVMAAAVETQEETVAEAGKAVDAIKQPEEEKKLAAAKRRGRPKKEEGEAKPKAAAKKTTAKKAPSTRNAASASTAKKKVAEKAAPKEVNPPARRKKEELPYYLL</sequence>
<dbReference type="GO" id="GO:0016614">
    <property type="term" value="F:oxidoreductase activity, acting on CH-OH group of donors"/>
    <property type="evidence" value="ECO:0007669"/>
    <property type="project" value="InterPro"/>
</dbReference>
<evidence type="ECO:0000256" key="4">
    <source>
        <dbReference type="ARBA" id="ARBA00022857"/>
    </source>
</evidence>
<dbReference type="EMBL" id="JACRSQ010000009">
    <property type="protein sequence ID" value="MBC8543432.1"/>
    <property type="molecule type" value="Genomic_DNA"/>
</dbReference>
<keyword evidence="9" id="KW-1208">Phospholipid metabolism</keyword>
<evidence type="ECO:0000256" key="7">
    <source>
        <dbReference type="ARBA" id="ARBA00023098"/>
    </source>
</evidence>
<dbReference type="Proteomes" id="UP000657006">
    <property type="component" value="Unassembled WGS sequence"/>
</dbReference>
<feature type="compositionally biased region" description="Basic and acidic residues" evidence="10">
    <location>
        <begin position="592"/>
        <end position="601"/>
    </location>
</feature>
<dbReference type="GO" id="GO:0008654">
    <property type="term" value="P:phospholipid biosynthetic process"/>
    <property type="evidence" value="ECO:0007669"/>
    <property type="project" value="UniProtKB-KW"/>
</dbReference>
<evidence type="ECO:0000256" key="1">
    <source>
        <dbReference type="ARBA" id="ARBA00022490"/>
    </source>
</evidence>
<proteinExistence type="predicted"/>
<keyword evidence="5" id="KW-0560">Oxidoreductase</keyword>
<reference evidence="11" key="1">
    <citation type="submission" date="2020-08" db="EMBL/GenBank/DDBJ databases">
        <title>Genome public.</title>
        <authorList>
            <person name="Liu C."/>
            <person name="Sun Q."/>
        </authorList>
    </citation>
    <scope>NUCLEOTIDE SEQUENCE</scope>
    <source>
        <strain evidence="11">NSJ-32</strain>
    </source>
</reference>
<name>A0A926DTC7_9FIRM</name>
<accession>A0A926DTC7</accession>
<keyword evidence="3" id="KW-0479">Metal-binding</keyword>
<dbReference type="Gene3D" id="3.40.50.1970">
    <property type="match status" value="1"/>
</dbReference>
<keyword evidence="8" id="KW-0594">Phospholipid biosynthesis</keyword>
<dbReference type="PANTHER" id="PTHR43616:SF5">
    <property type="entry name" value="GLYCEROL DEHYDROGENASE 1"/>
    <property type="match status" value="1"/>
</dbReference>
<dbReference type="Gene3D" id="1.20.1090.10">
    <property type="entry name" value="Dehydroquinate synthase-like - alpha domain"/>
    <property type="match status" value="1"/>
</dbReference>
<evidence type="ECO:0000256" key="9">
    <source>
        <dbReference type="ARBA" id="ARBA00023264"/>
    </source>
</evidence>
<evidence type="ECO:0000313" key="11">
    <source>
        <dbReference type="EMBL" id="MBC8543432.1"/>
    </source>
</evidence>
<dbReference type="PANTHER" id="PTHR43616">
    <property type="entry name" value="GLYCEROL DEHYDROGENASE"/>
    <property type="match status" value="1"/>
</dbReference>
<dbReference type="InterPro" id="IPR032837">
    <property type="entry name" value="G1PDH"/>
</dbReference>
<comment type="caution">
    <text evidence="11">The sequence shown here is derived from an EMBL/GenBank/DDBJ whole genome shotgun (WGS) entry which is preliminary data.</text>
</comment>
<organism evidence="11 12">
    <name type="scientific">Bianquea renquensis</name>
    <dbReference type="NCBI Taxonomy" id="2763661"/>
    <lineage>
        <taxon>Bacteria</taxon>
        <taxon>Bacillati</taxon>
        <taxon>Bacillota</taxon>
        <taxon>Clostridia</taxon>
        <taxon>Eubacteriales</taxon>
        <taxon>Bianqueaceae</taxon>
        <taxon>Bianquea</taxon>
    </lineage>
</organism>
<evidence type="ECO:0000313" key="12">
    <source>
        <dbReference type="Proteomes" id="UP000657006"/>
    </source>
</evidence>
<evidence type="ECO:0000256" key="3">
    <source>
        <dbReference type="ARBA" id="ARBA00022723"/>
    </source>
</evidence>
<evidence type="ECO:0000256" key="6">
    <source>
        <dbReference type="ARBA" id="ARBA00023027"/>
    </source>
</evidence>
<keyword evidence="4" id="KW-0521">NADP</keyword>
<gene>
    <name evidence="11" type="ORF">H8730_07735</name>
</gene>
<feature type="region of interest" description="Disordered" evidence="10">
    <location>
        <begin position="510"/>
        <end position="601"/>
    </location>
</feature>